<dbReference type="EnsemblMetazoa" id="ASIC012246-RA">
    <property type="protein sequence ID" value="ASIC012246-PA"/>
    <property type="gene ID" value="ASIC012246"/>
</dbReference>
<keyword evidence="4" id="KW-1185">Reference proteome</keyword>
<evidence type="ECO:0000313" key="2">
    <source>
        <dbReference type="EMBL" id="KFB44459.1"/>
    </source>
</evidence>
<gene>
    <name evidence="2" type="ORF">ZHAS_00012246</name>
</gene>
<evidence type="ECO:0000313" key="4">
    <source>
        <dbReference type="Proteomes" id="UP000030765"/>
    </source>
</evidence>
<accession>A0A084W2L5</accession>
<dbReference type="Proteomes" id="UP000030765">
    <property type="component" value="Unassembled WGS sequence"/>
</dbReference>
<protein>
    <submittedName>
        <fullName evidence="2 3">Uncharacterized protein</fullName>
    </submittedName>
</protein>
<feature type="region of interest" description="Disordered" evidence="1">
    <location>
        <begin position="72"/>
        <end position="94"/>
    </location>
</feature>
<reference evidence="2 4" key="1">
    <citation type="journal article" date="2014" name="BMC Genomics">
        <title>Genome sequence of Anopheles sinensis provides insight into genetics basis of mosquito competence for malaria parasites.</title>
        <authorList>
            <person name="Zhou D."/>
            <person name="Zhang D."/>
            <person name="Ding G."/>
            <person name="Shi L."/>
            <person name="Hou Q."/>
            <person name="Ye Y."/>
            <person name="Xu Y."/>
            <person name="Zhou H."/>
            <person name="Xiong C."/>
            <person name="Li S."/>
            <person name="Yu J."/>
            <person name="Hong S."/>
            <person name="Yu X."/>
            <person name="Zou P."/>
            <person name="Chen C."/>
            <person name="Chang X."/>
            <person name="Wang W."/>
            <person name="Lv Y."/>
            <person name="Sun Y."/>
            <person name="Ma L."/>
            <person name="Shen B."/>
            <person name="Zhu C."/>
        </authorList>
    </citation>
    <scope>NUCLEOTIDE SEQUENCE [LARGE SCALE GENOMIC DNA]</scope>
</reference>
<proteinExistence type="predicted"/>
<dbReference type="AlphaFoldDB" id="A0A084W2L5"/>
<name>A0A084W2L5_ANOSI</name>
<dbReference type="VEuPathDB" id="VectorBase:ASIC012246"/>
<feature type="compositionally biased region" description="Polar residues" evidence="1">
    <location>
        <begin position="75"/>
        <end position="85"/>
    </location>
</feature>
<sequence length="162" mass="18343">MDKTDATKMPLLRFVFLKHCASDMHHLGRGMVEIARSYDRGRVLPPAHGFARRLVSVRSTASTDTKNFCLRDNGKLSSDGTGRRTTSARKTEQSHPKPYYTLAVCILTFSGRAVFDDSKCSIISFGWLEEGQRDLCLAQEKWHTPEKGEPCTFEVTQVYRPK</sequence>
<evidence type="ECO:0000256" key="1">
    <source>
        <dbReference type="SAM" id="MobiDB-lite"/>
    </source>
</evidence>
<reference evidence="3" key="2">
    <citation type="submission" date="2020-05" db="UniProtKB">
        <authorList>
            <consortium name="EnsemblMetazoa"/>
        </authorList>
    </citation>
    <scope>IDENTIFICATION</scope>
</reference>
<evidence type="ECO:0000313" key="3">
    <source>
        <dbReference type="EnsemblMetazoa" id="ASIC012246-PA"/>
    </source>
</evidence>
<organism evidence="2">
    <name type="scientific">Anopheles sinensis</name>
    <name type="common">Mosquito</name>
    <dbReference type="NCBI Taxonomy" id="74873"/>
    <lineage>
        <taxon>Eukaryota</taxon>
        <taxon>Metazoa</taxon>
        <taxon>Ecdysozoa</taxon>
        <taxon>Arthropoda</taxon>
        <taxon>Hexapoda</taxon>
        <taxon>Insecta</taxon>
        <taxon>Pterygota</taxon>
        <taxon>Neoptera</taxon>
        <taxon>Endopterygota</taxon>
        <taxon>Diptera</taxon>
        <taxon>Nematocera</taxon>
        <taxon>Culicoidea</taxon>
        <taxon>Culicidae</taxon>
        <taxon>Anophelinae</taxon>
        <taxon>Anopheles</taxon>
    </lineage>
</organism>
<dbReference type="EMBL" id="ATLV01019632">
    <property type="status" value="NOT_ANNOTATED_CDS"/>
    <property type="molecule type" value="Genomic_DNA"/>
</dbReference>
<dbReference type="EMBL" id="KE525275">
    <property type="protein sequence ID" value="KFB44459.1"/>
    <property type="molecule type" value="Genomic_DNA"/>
</dbReference>